<dbReference type="InterPro" id="IPR015421">
    <property type="entry name" value="PyrdxlP-dep_Trfase_major"/>
</dbReference>
<dbReference type="GO" id="GO:0030170">
    <property type="term" value="F:pyridoxal phosphate binding"/>
    <property type="evidence" value="ECO:0007669"/>
    <property type="project" value="InterPro"/>
</dbReference>
<dbReference type="Gene3D" id="3.40.640.10">
    <property type="entry name" value="Type I PLP-dependent aspartate aminotransferase-like (Major domain)"/>
    <property type="match status" value="1"/>
</dbReference>
<dbReference type="InterPro" id="IPR001917">
    <property type="entry name" value="Aminotrans_II_pyridoxalP_BS"/>
</dbReference>
<comment type="cofactor">
    <cofactor evidence="1 5">
        <name>pyridoxal 5'-phosphate</name>
        <dbReference type="ChEBI" id="CHEBI:597326"/>
    </cofactor>
</comment>
<evidence type="ECO:0000259" key="6">
    <source>
        <dbReference type="Pfam" id="PF00155"/>
    </source>
</evidence>
<reference evidence="7 8" key="1">
    <citation type="submission" date="2014-03" db="EMBL/GenBank/DDBJ databases">
        <title>Genomics of Bifidobacteria.</title>
        <authorList>
            <person name="Ventura M."/>
            <person name="Milani C."/>
            <person name="Lugli G.A."/>
        </authorList>
    </citation>
    <scope>NUCLEOTIDE SEQUENCE [LARGE SCALE GENOMIC DNA]</scope>
    <source>
        <strain evidence="7 8">DSM 22767</strain>
    </source>
</reference>
<dbReference type="STRING" id="1437606.BBOH_1568"/>
<keyword evidence="3 7" id="KW-0808">Transferase</keyword>
<gene>
    <name evidence="7" type="ORF">BBOH_1568</name>
</gene>
<dbReference type="InterPro" id="IPR015424">
    <property type="entry name" value="PyrdxlP-dep_Trfase"/>
</dbReference>
<keyword evidence="8" id="KW-1185">Reference proteome</keyword>
<comment type="similarity">
    <text evidence="5">Belongs to the class-II pyridoxal-phosphate-dependent aminotransferase family.</text>
</comment>
<evidence type="ECO:0000256" key="1">
    <source>
        <dbReference type="ARBA" id="ARBA00001933"/>
    </source>
</evidence>
<feature type="domain" description="Aminotransferase class I/classII large" evidence="6">
    <location>
        <begin position="32"/>
        <end position="349"/>
    </location>
</feature>
<dbReference type="OrthoDB" id="9809616at2"/>
<evidence type="ECO:0000256" key="3">
    <source>
        <dbReference type="ARBA" id="ARBA00022679"/>
    </source>
</evidence>
<dbReference type="eggNOG" id="COG0079">
    <property type="taxonomic scope" value="Bacteria"/>
</dbReference>
<dbReference type="PANTHER" id="PTHR43643">
    <property type="entry name" value="HISTIDINOL-PHOSPHATE AMINOTRANSFERASE 2"/>
    <property type="match status" value="1"/>
</dbReference>
<keyword evidence="2 7" id="KW-0032">Aminotransferase</keyword>
<dbReference type="Gene3D" id="3.90.1150.10">
    <property type="entry name" value="Aspartate Aminotransferase, domain 1"/>
    <property type="match status" value="1"/>
</dbReference>
<dbReference type="Pfam" id="PF00155">
    <property type="entry name" value="Aminotran_1_2"/>
    <property type="match status" value="1"/>
</dbReference>
<evidence type="ECO:0000313" key="7">
    <source>
        <dbReference type="EMBL" id="KFI44839.1"/>
    </source>
</evidence>
<proteinExistence type="inferred from homology"/>
<name>A0A086ZE89_9BIFI</name>
<dbReference type="PANTHER" id="PTHR43643:SF3">
    <property type="entry name" value="HISTIDINOL-PHOSPHATE AMINOTRANSFERASE"/>
    <property type="match status" value="1"/>
</dbReference>
<dbReference type="AlphaFoldDB" id="A0A086ZE89"/>
<evidence type="ECO:0000256" key="4">
    <source>
        <dbReference type="ARBA" id="ARBA00022898"/>
    </source>
</evidence>
<dbReference type="RefSeq" id="WP_033520908.1">
    <property type="nucleotide sequence ID" value="NZ_JDUS01000004.1"/>
</dbReference>
<accession>A0A086ZE89</accession>
<dbReference type="InterPro" id="IPR015422">
    <property type="entry name" value="PyrdxlP-dep_Trfase_small"/>
</dbReference>
<organism evidence="7 8">
    <name type="scientific">Bifidobacterium bohemicum DSM 22767</name>
    <dbReference type="NCBI Taxonomy" id="1437606"/>
    <lineage>
        <taxon>Bacteria</taxon>
        <taxon>Bacillati</taxon>
        <taxon>Actinomycetota</taxon>
        <taxon>Actinomycetes</taxon>
        <taxon>Bifidobacteriales</taxon>
        <taxon>Bifidobacteriaceae</taxon>
        <taxon>Bifidobacterium</taxon>
    </lineage>
</organism>
<evidence type="ECO:0000313" key="8">
    <source>
        <dbReference type="Proteomes" id="UP000029096"/>
    </source>
</evidence>
<dbReference type="PROSITE" id="PS00599">
    <property type="entry name" value="AA_TRANSFER_CLASS_2"/>
    <property type="match status" value="1"/>
</dbReference>
<dbReference type="SUPFAM" id="SSF53383">
    <property type="entry name" value="PLP-dependent transferases"/>
    <property type="match status" value="1"/>
</dbReference>
<sequence>MTCRHRAIIDTIPSYKQGKTAPVAPGLTSYKISSNENPYPPLPSVQKAIADNALGSINRYPDMRGWAVVERLAQEYGVKPENVILGCGSTEVITQLVSFVSGPGDEVVYPWRSFEAYPIIVAGAGATSVQVANRSDGGHDIDGVIAALNDRTRLVIVNNPNNPTSASLRDDEARRLMRAVPDDVTVLFDEAYFQFNDDPDASVAMRLFDEYPNIVVAHTFSKAYGLAGLRIGYAIAQPEVIEGMIKVALPFGVTHAAQTAALASLDAKDELMGRVGAIKAERERVVAALTEQGWNLGKPYANFFWLPLGERTDGAADRFASQGLSVRAFGGDGIRVSIGEPEANDRVIEVCAELMHDGFAK</sequence>
<dbReference type="Proteomes" id="UP000029096">
    <property type="component" value="Unassembled WGS sequence"/>
</dbReference>
<dbReference type="NCBIfam" id="NF002878">
    <property type="entry name" value="PRK03321.1"/>
    <property type="match status" value="1"/>
</dbReference>
<keyword evidence="4 5" id="KW-0663">Pyridoxal phosphate</keyword>
<dbReference type="InterPro" id="IPR024892">
    <property type="entry name" value="ArAT"/>
</dbReference>
<comment type="caution">
    <text evidence="7">The sequence shown here is derived from an EMBL/GenBank/DDBJ whole genome shotgun (WGS) entry which is preliminary data.</text>
</comment>
<evidence type="ECO:0000256" key="5">
    <source>
        <dbReference type="RuleBase" id="RU003693"/>
    </source>
</evidence>
<dbReference type="EMBL" id="JGYP01000005">
    <property type="protein sequence ID" value="KFI44839.1"/>
    <property type="molecule type" value="Genomic_DNA"/>
</dbReference>
<evidence type="ECO:0000256" key="2">
    <source>
        <dbReference type="ARBA" id="ARBA00022576"/>
    </source>
</evidence>
<dbReference type="InterPro" id="IPR050106">
    <property type="entry name" value="HistidinolP_aminotransfase"/>
</dbReference>
<dbReference type="GO" id="GO:0004400">
    <property type="term" value="F:histidinol-phosphate transaminase activity"/>
    <property type="evidence" value="ECO:0007669"/>
    <property type="project" value="UniProtKB-EC"/>
</dbReference>
<dbReference type="EC" id="2.6.1.9" evidence="7"/>
<protein>
    <submittedName>
        <fullName evidence="7">Histidinol-phosphate aminotransferase</fullName>
        <ecNumber evidence="7">2.6.1.9</ecNumber>
    </submittedName>
</protein>
<dbReference type="CDD" id="cd00609">
    <property type="entry name" value="AAT_like"/>
    <property type="match status" value="1"/>
</dbReference>
<dbReference type="InterPro" id="IPR004839">
    <property type="entry name" value="Aminotransferase_I/II_large"/>
</dbReference>